<sequence length="279" mass="30915">MTPEPDSPPRTITANVNLNLSGTPVEAKITVPVAPFPLPMLLPTFRSLAETIIEHAVEDTKSEGLTISCRSGCGACCRQLVPSSEVEARLIHDLVVDFPEPRRARVLSRFAEARRRLDEAGLLEMLLRPEAFSDDQLRPFALDYFKQGIPCPFLEDESCSIYEERPIACREYLVTSPAEHCAQPSPETVHCVKLAAKVSRAVNRIGQDPTSRFVRWVPLVLAFEWAEGHPHDLPPRPGPEWLREFFEHLTGSEIPAPAAADPPTERIELDAEGTARAPG</sequence>
<evidence type="ECO:0008006" key="4">
    <source>
        <dbReference type="Google" id="ProtNLM"/>
    </source>
</evidence>
<dbReference type="AlphaFoldDB" id="A0A1U7CR28"/>
<evidence type="ECO:0000313" key="2">
    <source>
        <dbReference type="EMBL" id="APW61349.1"/>
    </source>
</evidence>
<protein>
    <recommendedName>
        <fullName evidence="4">YkgJ family cysteine cluster protein</fullName>
    </recommendedName>
</protein>
<dbReference type="STRING" id="1387353.BSF38_02863"/>
<proteinExistence type="predicted"/>
<gene>
    <name evidence="2" type="ORF">BSF38_02863</name>
</gene>
<dbReference type="InterPro" id="IPR005358">
    <property type="entry name" value="Puta_zinc/iron-chelating_dom"/>
</dbReference>
<dbReference type="Pfam" id="PF03692">
    <property type="entry name" value="CxxCxxCC"/>
    <property type="match status" value="1"/>
</dbReference>
<dbReference type="Proteomes" id="UP000186309">
    <property type="component" value="Chromosome"/>
</dbReference>
<accession>A0A1U7CR28</accession>
<dbReference type="OrthoDB" id="267082at2"/>
<evidence type="ECO:0000256" key="1">
    <source>
        <dbReference type="SAM" id="MobiDB-lite"/>
    </source>
</evidence>
<evidence type="ECO:0000313" key="3">
    <source>
        <dbReference type="Proteomes" id="UP000186309"/>
    </source>
</evidence>
<keyword evidence="3" id="KW-1185">Reference proteome</keyword>
<reference evidence="3" key="1">
    <citation type="submission" date="2016-12" db="EMBL/GenBank/DDBJ databases">
        <title>Comparative genomics of four Isosphaeraceae planctomycetes: a common pool of plasmids and glycoside hydrolase genes.</title>
        <authorList>
            <person name="Ivanova A."/>
        </authorList>
    </citation>
    <scope>NUCLEOTIDE SEQUENCE [LARGE SCALE GENOMIC DNA]</scope>
    <source>
        <strain evidence="3">PX4</strain>
    </source>
</reference>
<feature type="region of interest" description="Disordered" evidence="1">
    <location>
        <begin position="253"/>
        <end position="279"/>
    </location>
</feature>
<dbReference type="RefSeq" id="WP_076346629.1">
    <property type="nucleotide sequence ID" value="NZ_CP019082.1"/>
</dbReference>
<dbReference type="EMBL" id="CP019082">
    <property type="protein sequence ID" value="APW61349.1"/>
    <property type="molecule type" value="Genomic_DNA"/>
</dbReference>
<dbReference type="KEGG" id="pbor:BSF38_02863"/>
<name>A0A1U7CR28_9BACT</name>
<organism evidence="2 3">
    <name type="scientific">Paludisphaera borealis</name>
    <dbReference type="NCBI Taxonomy" id="1387353"/>
    <lineage>
        <taxon>Bacteria</taxon>
        <taxon>Pseudomonadati</taxon>
        <taxon>Planctomycetota</taxon>
        <taxon>Planctomycetia</taxon>
        <taxon>Isosphaerales</taxon>
        <taxon>Isosphaeraceae</taxon>
        <taxon>Paludisphaera</taxon>
    </lineage>
</organism>